<dbReference type="PANTHER" id="PTHR48063">
    <property type="entry name" value="LRR RECEPTOR-LIKE KINASE"/>
    <property type="match status" value="1"/>
</dbReference>
<dbReference type="OrthoDB" id="686342at2759"/>
<evidence type="ECO:0000259" key="10">
    <source>
        <dbReference type="Pfam" id="PF08263"/>
    </source>
</evidence>
<evidence type="ECO:0000256" key="6">
    <source>
        <dbReference type="ARBA" id="ARBA00022989"/>
    </source>
</evidence>
<keyword evidence="5" id="KW-0677">Repeat</keyword>
<dbReference type="EnsemblPlants" id="PNT63460">
    <property type="protein sequence ID" value="PNT63460"/>
    <property type="gene ID" value="BRADI_4g16234v3"/>
</dbReference>
<feature type="domain" description="Leucine-rich repeat-containing N-terminal plant-type" evidence="10">
    <location>
        <begin position="39"/>
        <end position="79"/>
    </location>
</feature>
<evidence type="ECO:0000256" key="7">
    <source>
        <dbReference type="ARBA" id="ARBA00023136"/>
    </source>
</evidence>
<keyword evidence="3" id="KW-0812">Transmembrane</keyword>
<dbReference type="PANTHER" id="PTHR48063:SF55">
    <property type="entry name" value="LEUCINE-RICH REPEAT-CONTAINING N-TERMINAL PLANT-TYPE DOMAIN-CONTAINING PROTEIN"/>
    <property type="match status" value="1"/>
</dbReference>
<comment type="subcellular location">
    <subcellularLocation>
        <location evidence="1">Membrane</location>
        <topology evidence="1">Single-pass type I membrane protein</topology>
    </subcellularLocation>
</comment>
<gene>
    <name evidence="11" type="ORF">BRADI_4g16234v3</name>
</gene>
<evidence type="ECO:0000256" key="5">
    <source>
        <dbReference type="ARBA" id="ARBA00022737"/>
    </source>
</evidence>
<keyword evidence="6" id="KW-1133">Transmembrane helix</keyword>
<dbReference type="Gene3D" id="3.80.10.10">
    <property type="entry name" value="Ribonuclease Inhibitor"/>
    <property type="match status" value="2"/>
</dbReference>
<dbReference type="Gramene" id="PNT63460">
    <property type="protein sequence ID" value="PNT63460"/>
    <property type="gene ID" value="BRADI_4g16234v3"/>
</dbReference>
<evidence type="ECO:0000256" key="2">
    <source>
        <dbReference type="ARBA" id="ARBA00022614"/>
    </source>
</evidence>
<evidence type="ECO:0000313" key="11">
    <source>
        <dbReference type="EMBL" id="PNT63460.1"/>
    </source>
</evidence>
<evidence type="ECO:0000256" key="9">
    <source>
        <dbReference type="SAM" id="SignalP"/>
    </source>
</evidence>
<feature type="signal peptide" evidence="9">
    <location>
        <begin position="1"/>
        <end position="19"/>
    </location>
</feature>
<keyword evidence="13" id="KW-1185">Reference proteome</keyword>
<dbReference type="InterPro" id="IPR001611">
    <property type="entry name" value="Leu-rich_rpt"/>
</dbReference>
<evidence type="ECO:0000313" key="13">
    <source>
        <dbReference type="Proteomes" id="UP000008810"/>
    </source>
</evidence>
<dbReference type="InterPro" id="IPR013210">
    <property type="entry name" value="LRR_N_plant-typ"/>
</dbReference>
<name>A0A2K2CN57_BRADI</name>
<reference evidence="12" key="3">
    <citation type="submission" date="2018-08" db="UniProtKB">
        <authorList>
            <consortium name="EnsemblPlants"/>
        </authorList>
    </citation>
    <scope>IDENTIFICATION</scope>
    <source>
        <strain evidence="12">cv. Bd21</strain>
    </source>
</reference>
<evidence type="ECO:0000256" key="8">
    <source>
        <dbReference type="ARBA" id="ARBA00023180"/>
    </source>
</evidence>
<dbReference type="AlphaFoldDB" id="A0A2K2CN57"/>
<accession>A0A2K2CN57</accession>
<sequence>MHRSAAELVLLLLTTGVACIFFLVPDAVHLQPAGARCLQRERDALLDFKRGITSDPVDVLASWQKRHKHCCRWRGVTCSNITGHVIELDLSNTNLEDQISPFLLSLEHLEYLNLNSTYLYGPKEFSGRVPTQLASLSKLEYLDLSWTSLLEPNENLRHLDLSFTSFSRGVSPQLANLSKLEYLDLSETHLSGALPPRLGNFSNLRHLGLSFMQDTHTSDISWLSNLQLLEYVDMSDINLSTIDVLSVANKIPSLKAIVLINCSLPNANQSLRHLNLTKLEKLSGPSD</sequence>
<dbReference type="GO" id="GO:0016020">
    <property type="term" value="C:membrane"/>
    <property type="evidence" value="ECO:0007669"/>
    <property type="project" value="UniProtKB-SubCell"/>
</dbReference>
<reference evidence="11 12" key="1">
    <citation type="journal article" date="2010" name="Nature">
        <title>Genome sequencing and analysis of the model grass Brachypodium distachyon.</title>
        <authorList>
            <consortium name="International Brachypodium Initiative"/>
        </authorList>
    </citation>
    <scope>NUCLEOTIDE SEQUENCE [LARGE SCALE GENOMIC DNA]</scope>
    <source>
        <strain evidence="11 12">Bd21</strain>
    </source>
</reference>
<dbReference type="SUPFAM" id="SSF52058">
    <property type="entry name" value="L domain-like"/>
    <property type="match status" value="1"/>
</dbReference>
<reference evidence="11" key="2">
    <citation type="submission" date="2017-06" db="EMBL/GenBank/DDBJ databases">
        <title>WGS assembly of Brachypodium distachyon.</title>
        <authorList>
            <consortium name="The International Brachypodium Initiative"/>
            <person name="Lucas S."/>
            <person name="Harmon-Smith M."/>
            <person name="Lail K."/>
            <person name="Tice H."/>
            <person name="Grimwood J."/>
            <person name="Bruce D."/>
            <person name="Barry K."/>
            <person name="Shu S."/>
            <person name="Lindquist E."/>
            <person name="Wang M."/>
            <person name="Pitluck S."/>
            <person name="Vogel J.P."/>
            <person name="Garvin D.F."/>
            <person name="Mockler T.C."/>
            <person name="Schmutz J."/>
            <person name="Rokhsar D."/>
            <person name="Bevan M.W."/>
        </authorList>
    </citation>
    <scope>NUCLEOTIDE SEQUENCE</scope>
    <source>
        <strain evidence="11">Bd21</strain>
    </source>
</reference>
<evidence type="ECO:0000256" key="3">
    <source>
        <dbReference type="ARBA" id="ARBA00022692"/>
    </source>
</evidence>
<evidence type="ECO:0000256" key="4">
    <source>
        <dbReference type="ARBA" id="ARBA00022729"/>
    </source>
</evidence>
<feature type="chain" id="PRO_5033311474" description="Leucine-rich repeat-containing N-terminal plant-type domain-containing protein" evidence="9">
    <location>
        <begin position="20"/>
        <end position="287"/>
    </location>
</feature>
<dbReference type="Pfam" id="PF00560">
    <property type="entry name" value="LRR_1"/>
    <property type="match status" value="2"/>
</dbReference>
<evidence type="ECO:0000313" key="12">
    <source>
        <dbReference type="EnsemblPlants" id="PNT63460"/>
    </source>
</evidence>
<dbReference type="STRING" id="15368.A0A2K2CN57"/>
<proteinExistence type="predicted"/>
<dbReference type="InterPro" id="IPR032675">
    <property type="entry name" value="LRR_dom_sf"/>
</dbReference>
<keyword evidence="7" id="KW-0472">Membrane</keyword>
<organism evidence="11">
    <name type="scientific">Brachypodium distachyon</name>
    <name type="common">Purple false brome</name>
    <name type="synonym">Trachynia distachya</name>
    <dbReference type="NCBI Taxonomy" id="15368"/>
    <lineage>
        <taxon>Eukaryota</taxon>
        <taxon>Viridiplantae</taxon>
        <taxon>Streptophyta</taxon>
        <taxon>Embryophyta</taxon>
        <taxon>Tracheophyta</taxon>
        <taxon>Spermatophyta</taxon>
        <taxon>Magnoliopsida</taxon>
        <taxon>Liliopsida</taxon>
        <taxon>Poales</taxon>
        <taxon>Poaceae</taxon>
        <taxon>BOP clade</taxon>
        <taxon>Pooideae</taxon>
        <taxon>Stipodae</taxon>
        <taxon>Brachypodieae</taxon>
        <taxon>Brachypodium</taxon>
    </lineage>
</organism>
<dbReference type="Pfam" id="PF08263">
    <property type="entry name" value="LRRNT_2"/>
    <property type="match status" value="1"/>
</dbReference>
<dbReference type="InParanoid" id="A0A2K2CN57"/>
<evidence type="ECO:0000256" key="1">
    <source>
        <dbReference type="ARBA" id="ARBA00004479"/>
    </source>
</evidence>
<keyword evidence="8" id="KW-0325">Glycoprotein</keyword>
<keyword evidence="4 9" id="KW-0732">Signal</keyword>
<dbReference type="EMBL" id="CM000883">
    <property type="protein sequence ID" value="PNT63460.1"/>
    <property type="molecule type" value="Genomic_DNA"/>
</dbReference>
<dbReference type="InterPro" id="IPR046956">
    <property type="entry name" value="RLP23-like"/>
</dbReference>
<protein>
    <recommendedName>
        <fullName evidence="10">Leucine-rich repeat-containing N-terminal plant-type domain-containing protein</fullName>
    </recommendedName>
</protein>
<dbReference type="PROSITE" id="PS51257">
    <property type="entry name" value="PROKAR_LIPOPROTEIN"/>
    <property type="match status" value="1"/>
</dbReference>
<dbReference type="Proteomes" id="UP000008810">
    <property type="component" value="Chromosome 4"/>
</dbReference>
<keyword evidence="2" id="KW-0433">Leucine-rich repeat</keyword>